<accession>A0A9X1JNK3</accession>
<feature type="domain" description="Glycosyltransferase subfamily 4-like N-terminal" evidence="2">
    <location>
        <begin position="24"/>
        <end position="183"/>
    </location>
</feature>
<evidence type="ECO:0000259" key="2">
    <source>
        <dbReference type="Pfam" id="PF13579"/>
    </source>
</evidence>
<feature type="domain" description="Glycosyl transferase family 1" evidence="1">
    <location>
        <begin position="194"/>
        <end position="353"/>
    </location>
</feature>
<gene>
    <name evidence="3" type="ORF">KCG46_02875</name>
</gene>
<evidence type="ECO:0000313" key="3">
    <source>
        <dbReference type="EMBL" id="MBV7258517.1"/>
    </source>
</evidence>
<sequence length="388" mass="43017">MTSDLTTRWPVHHVVASIAEEASGPSYSVPALAMATADLGRKVAIHTVRGRTLPSKEVTVQTFKQDFATTPVLKSMLLSSDLRQTMMQLPGSSIVHGHGLWLMPNVSSAAIGARPDISVIHAPRGMLGANALRFSRQRKRVFWHLFQKQAAKHVACWHATSEKEISDIRDFGLRQPVALIPNGIDFPNLKARSVRPERRTVLFLGRIHPKKGIDTLLRVWKSIEDKLPGWHLAIAGPDDNQYADEYKRYIEKEGAKTAKIVGPVYGSDKVQAYRDAELFVLPTLDENFGMTVAEALVQETPAIVSHGAPWEGLETNDCGWWHAIGEAPLRDALLDATSRTDEQRMALGANGRAWMQREFGWPSLANGMEDVYSWLSGQADQPDCVVTD</sequence>
<organism evidence="3 4">
    <name type="scientific">Erythrobacter crassostreae</name>
    <dbReference type="NCBI Taxonomy" id="2828328"/>
    <lineage>
        <taxon>Bacteria</taxon>
        <taxon>Pseudomonadati</taxon>
        <taxon>Pseudomonadota</taxon>
        <taxon>Alphaproteobacteria</taxon>
        <taxon>Sphingomonadales</taxon>
        <taxon>Erythrobacteraceae</taxon>
        <taxon>Erythrobacter/Porphyrobacter group</taxon>
        <taxon>Erythrobacter</taxon>
    </lineage>
</organism>
<comment type="caution">
    <text evidence="3">The sequence shown here is derived from an EMBL/GenBank/DDBJ whole genome shotgun (WGS) entry which is preliminary data.</text>
</comment>
<dbReference type="Pfam" id="PF13579">
    <property type="entry name" value="Glyco_trans_4_4"/>
    <property type="match status" value="1"/>
</dbReference>
<keyword evidence="3" id="KW-0328">Glycosyltransferase</keyword>
<dbReference type="PANTHER" id="PTHR45947">
    <property type="entry name" value="SULFOQUINOVOSYL TRANSFERASE SQD2"/>
    <property type="match status" value="1"/>
</dbReference>
<proteinExistence type="predicted"/>
<reference evidence="3" key="1">
    <citation type="submission" date="2021-04" db="EMBL/GenBank/DDBJ databases">
        <authorList>
            <person name="Pira H."/>
            <person name="Risdian C."/>
            <person name="Wink J."/>
        </authorList>
    </citation>
    <scope>NUCLEOTIDE SEQUENCE</scope>
    <source>
        <strain evidence="3">WH158</strain>
    </source>
</reference>
<keyword evidence="4" id="KW-1185">Reference proteome</keyword>
<evidence type="ECO:0000259" key="1">
    <source>
        <dbReference type="Pfam" id="PF00534"/>
    </source>
</evidence>
<dbReference type="GO" id="GO:0016758">
    <property type="term" value="F:hexosyltransferase activity"/>
    <property type="evidence" value="ECO:0007669"/>
    <property type="project" value="TreeGrafter"/>
</dbReference>
<dbReference type="RefSeq" id="WP_218403828.1">
    <property type="nucleotide sequence ID" value="NZ_JAGSPC010000001.1"/>
</dbReference>
<dbReference type="InterPro" id="IPR028098">
    <property type="entry name" value="Glyco_trans_4-like_N"/>
</dbReference>
<dbReference type="AlphaFoldDB" id="A0A9X1JNK3"/>
<dbReference type="EMBL" id="JAGSPC010000001">
    <property type="protein sequence ID" value="MBV7258517.1"/>
    <property type="molecule type" value="Genomic_DNA"/>
</dbReference>
<keyword evidence="3" id="KW-0808">Transferase</keyword>
<dbReference type="Proteomes" id="UP001138681">
    <property type="component" value="Unassembled WGS sequence"/>
</dbReference>
<dbReference type="InterPro" id="IPR001296">
    <property type="entry name" value="Glyco_trans_1"/>
</dbReference>
<dbReference type="InterPro" id="IPR050194">
    <property type="entry name" value="Glycosyltransferase_grp1"/>
</dbReference>
<dbReference type="PANTHER" id="PTHR45947:SF3">
    <property type="entry name" value="SULFOQUINOVOSYL TRANSFERASE SQD2"/>
    <property type="match status" value="1"/>
</dbReference>
<dbReference type="Pfam" id="PF00534">
    <property type="entry name" value="Glycos_transf_1"/>
    <property type="match status" value="1"/>
</dbReference>
<protein>
    <submittedName>
        <fullName evidence="3">Glycosyltransferase</fullName>
        <ecNumber evidence="3">2.4.-.-</ecNumber>
    </submittedName>
</protein>
<evidence type="ECO:0000313" key="4">
    <source>
        <dbReference type="Proteomes" id="UP001138681"/>
    </source>
</evidence>
<dbReference type="EC" id="2.4.-.-" evidence="3"/>
<name>A0A9X1JNK3_9SPHN</name>